<dbReference type="Proteomes" id="UP000186817">
    <property type="component" value="Unassembled WGS sequence"/>
</dbReference>
<protein>
    <submittedName>
        <fullName evidence="1">Uncharacterized protein</fullName>
    </submittedName>
</protein>
<name>A0A1Q9CYP9_SYMMI</name>
<proteinExistence type="predicted"/>
<keyword evidence="2" id="KW-1185">Reference proteome</keyword>
<sequence>MAGGFGGLVGGEGQNHRPLSSFTYGNRYSKYPAHGYVRGHPGEGMSNPPTYQMCRQIGHDFAAMRATQYRTSRTQYEHQAFCDAQGASRTTSLPCLHQSAKLGYRPNQTFGETHAKRILASLPPISPW</sequence>
<evidence type="ECO:0000313" key="1">
    <source>
        <dbReference type="EMBL" id="OLP88030.1"/>
    </source>
</evidence>
<gene>
    <name evidence="1" type="ORF">AK812_SmicGene30676</name>
</gene>
<comment type="caution">
    <text evidence="1">The sequence shown here is derived from an EMBL/GenBank/DDBJ whole genome shotgun (WGS) entry which is preliminary data.</text>
</comment>
<dbReference type="EMBL" id="LSRX01000831">
    <property type="protein sequence ID" value="OLP88030.1"/>
    <property type="molecule type" value="Genomic_DNA"/>
</dbReference>
<dbReference type="OrthoDB" id="412058at2759"/>
<accession>A0A1Q9CYP9</accession>
<reference evidence="1 2" key="1">
    <citation type="submission" date="2016-02" db="EMBL/GenBank/DDBJ databases">
        <title>Genome analysis of coral dinoflagellate symbionts highlights evolutionary adaptations to a symbiotic lifestyle.</title>
        <authorList>
            <person name="Aranda M."/>
            <person name="Li Y."/>
            <person name="Liew Y.J."/>
            <person name="Baumgarten S."/>
            <person name="Simakov O."/>
            <person name="Wilson M."/>
            <person name="Piel J."/>
            <person name="Ashoor H."/>
            <person name="Bougouffa S."/>
            <person name="Bajic V.B."/>
            <person name="Ryu T."/>
            <person name="Ravasi T."/>
            <person name="Bayer T."/>
            <person name="Micklem G."/>
            <person name="Kim H."/>
            <person name="Bhak J."/>
            <person name="Lajeunesse T.C."/>
            <person name="Voolstra C.R."/>
        </authorList>
    </citation>
    <scope>NUCLEOTIDE SEQUENCE [LARGE SCALE GENOMIC DNA]</scope>
    <source>
        <strain evidence="1 2">CCMP2467</strain>
    </source>
</reference>
<dbReference type="AlphaFoldDB" id="A0A1Q9CYP9"/>
<evidence type="ECO:0000313" key="2">
    <source>
        <dbReference type="Proteomes" id="UP000186817"/>
    </source>
</evidence>
<organism evidence="1 2">
    <name type="scientific">Symbiodinium microadriaticum</name>
    <name type="common">Dinoflagellate</name>
    <name type="synonym">Zooxanthella microadriatica</name>
    <dbReference type="NCBI Taxonomy" id="2951"/>
    <lineage>
        <taxon>Eukaryota</taxon>
        <taxon>Sar</taxon>
        <taxon>Alveolata</taxon>
        <taxon>Dinophyceae</taxon>
        <taxon>Suessiales</taxon>
        <taxon>Symbiodiniaceae</taxon>
        <taxon>Symbiodinium</taxon>
    </lineage>
</organism>